<dbReference type="EMBL" id="CAUOFW020000719">
    <property type="protein sequence ID" value="CAK9135561.1"/>
    <property type="molecule type" value="Genomic_DNA"/>
</dbReference>
<sequence length="160" mass="17577">MLLNRIIHGSLRFAGLYCPCLSIKALQKLLKEHQVTVEGIKSPLVGSLQMKTRDMGRGGGGVDKNGKFKLENWSFAQLHSASGAPGPVLNYQKASMLIIKSKGKGKPTLSLEGNLKFSPATYTSLFFYLLIECKASLPENEKTARPMGRARGRQRRGRGE</sequence>
<feature type="compositionally biased region" description="Basic residues" evidence="1">
    <location>
        <begin position="148"/>
        <end position="160"/>
    </location>
</feature>
<evidence type="ECO:0000313" key="2">
    <source>
        <dbReference type="EMBL" id="CAK9135561.1"/>
    </source>
</evidence>
<reference evidence="2 3" key="1">
    <citation type="submission" date="2024-02" db="EMBL/GenBank/DDBJ databases">
        <authorList>
            <person name="Vignale AGUSTIN F."/>
            <person name="Sosa J E."/>
            <person name="Modenutti C."/>
        </authorList>
    </citation>
    <scope>NUCLEOTIDE SEQUENCE [LARGE SCALE GENOMIC DNA]</scope>
</reference>
<gene>
    <name evidence="2" type="ORF">ILEXP_LOCUS2517</name>
</gene>
<evidence type="ECO:0000313" key="3">
    <source>
        <dbReference type="Proteomes" id="UP001642360"/>
    </source>
</evidence>
<accession>A0ABC8QS56</accession>
<organism evidence="2 3">
    <name type="scientific">Ilex paraguariensis</name>
    <name type="common">yerba mate</name>
    <dbReference type="NCBI Taxonomy" id="185542"/>
    <lineage>
        <taxon>Eukaryota</taxon>
        <taxon>Viridiplantae</taxon>
        <taxon>Streptophyta</taxon>
        <taxon>Embryophyta</taxon>
        <taxon>Tracheophyta</taxon>
        <taxon>Spermatophyta</taxon>
        <taxon>Magnoliopsida</taxon>
        <taxon>eudicotyledons</taxon>
        <taxon>Gunneridae</taxon>
        <taxon>Pentapetalae</taxon>
        <taxon>asterids</taxon>
        <taxon>campanulids</taxon>
        <taxon>Aquifoliales</taxon>
        <taxon>Aquifoliaceae</taxon>
        <taxon>Ilex</taxon>
    </lineage>
</organism>
<comment type="caution">
    <text evidence="2">The sequence shown here is derived from an EMBL/GenBank/DDBJ whole genome shotgun (WGS) entry which is preliminary data.</text>
</comment>
<dbReference type="Proteomes" id="UP001642360">
    <property type="component" value="Unassembled WGS sequence"/>
</dbReference>
<dbReference type="AlphaFoldDB" id="A0ABC8QS56"/>
<proteinExistence type="predicted"/>
<protein>
    <submittedName>
        <fullName evidence="2">Uncharacterized protein</fullName>
    </submittedName>
</protein>
<evidence type="ECO:0000256" key="1">
    <source>
        <dbReference type="SAM" id="MobiDB-lite"/>
    </source>
</evidence>
<keyword evidence="3" id="KW-1185">Reference proteome</keyword>
<feature type="region of interest" description="Disordered" evidence="1">
    <location>
        <begin position="141"/>
        <end position="160"/>
    </location>
</feature>
<name>A0ABC8QS56_9AQUA</name>